<accession>A0AAI8VJ54</accession>
<protein>
    <submittedName>
        <fullName evidence="1">Uu.00g129650.m01.CDS01</fullName>
    </submittedName>
</protein>
<sequence>MSPSSHHASSPLPGNQQHKRVLELDDDDLSDLSAALKGLARGSYPRLDAVPVALNAYAYRAHRSDARSQPRAYFHSITTVAAQNSRSNALPVMELDNPVLYDLDRQWHPIRYAAAPSLIQDPASYRFVCFIHKHRIDLRSSRQKAIYTISIWDREWDELTWHDTYPLCREARRDEIRTFWRTVAMPGFPLGHPRQEFMDRIRYRTGYHACERVEHMIRDNIAPRHTLWSVMAIAIHHMNNTHDPQVSIVPDKLELFGGQAKELLPQFFAHVLWMCLDARPDWSEDRQRRFVAQFKILERLRWMKVRTRKYLERRVSPDGGGDGGSPEWVFECLRI</sequence>
<organism evidence="1 2">
    <name type="scientific">Anthostomella pinea</name>
    <dbReference type="NCBI Taxonomy" id="933095"/>
    <lineage>
        <taxon>Eukaryota</taxon>
        <taxon>Fungi</taxon>
        <taxon>Dikarya</taxon>
        <taxon>Ascomycota</taxon>
        <taxon>Pezizomycotina</taxon>
        <taxon>Sordariomycetes</taxon>
        <taxon>Xylariomycetidae</taxon>
        <taxon>Xylariales</taxon>
        <taxon>Xylariaceae</taxon>
        <taxon>Anthostomella</taxon>
    </lineage>
</organism>
<dbReference type="Proteomes" id="UP001295740">
    <property type="component" value="Unassembled WGS sequence"/>
</dbReference>
<comment type="caution">
    <text evidence="1">The sequence shown here is derived from an EMBL/GenBank/DDBJ whole genome shotgun (WGS) entry which is preliminary data.</text>
</comment>
<dbReference type="AlphaFoldDB" id="A0AAI8VJ54"/>
<keyword evidence="2" id="KW-1185">Reference proteome</keyword>
<evidence type="ECO:0000313" key="1">
    <source>
        <dbReference type="EMBL" id="CAJ2505571.1"/>
    </source>
</evidence>
<proteinExistence type="predicted"/>
<reference evidence="1" key="1">
    <citation type="submission" date="2023-10" db="EMBL/GenBank/DDBJ databases">
        <authorList>
            <person name="Hackl T."/>
        </authorList>
    </citation>
    <scope>NUCLEOTIDE SEQUENCE</scope>
</reference>
<gene>
    <name evidence="1" type="ORF">KHLLAP_LOCUS6039</name>
</gene>
<name>A0AAI8VJ54_9PEZI</name>
<dbReference type="EMBL" id="CAUWAG010000007">
    <property type="protein sequence ID" value="CAJ2505571.1"/>
    <property type="molecule type" value="Genomic_DNA"/>
</dbReference>
<evidence type="ECO:0000313" key="2">
    <source>
        <dbReference type="Proteomes" id="UP001295740"/>
    </source>
</evidence>